<name>A0A6A5ZL87_9PLEO</name>
<dbReference type="OrthoDB" id="5378633at2759"/>
<feature type="transmembrane region" description="Helical" evidence="15">
    <location>
        <begin position="297"/>
        <end position="317"/>
    </location>
</feature>
<keyword evidence="10 15" id="KW-0472">Membrane</keyword>
<evidence type="ECO:0000256" key="7">
    <source>
        <dbReference type="ARBA" id="ARBA00022692"/>
    </source>
</evidence>
<dbReference type="AlphaFoldDB" id="A0A6A5ZL87"/>
<keyword evidence="8 16" id="KW-0732">Signal</keyword>
<evidence type="ECO:0000256" key="12">
    <source>
        <dbReference type="ARBA" id="ARBA00023288"/>
    </source>
</evidence>
<accession>A0A6A5ZL87</accession>
<dbReference type="InterPro" id="IPR049326">
    <property type="entry name" value="Rhodopsin_dom_fungi"/>
</dbReference>
<dbReference type="InterPro" id="IPR052337">
    <property type="entry name" value="SAT4-like"/>
</dbReference>
<feature type="compositionally biased region" description="Polar residues" evidence="14">
    <location>
        <begin position="401"/>
        <end position="412"/>
    </location>
</feature>
<evidence type="ECO:0000256" key="2">
    <source>
        <dbReference type="ARBA" id="ARBA00004589"/>
    </source>
</evidence>
<reference evidence="18" key="1">
    <citation type="journal article" date="2020" name="Stud. Mycol.">
        <title>101 Dothideomycetes genomes: a test case for predicting lifestyles and emergence of pathogens.</title>
        <authorList>
            <person name="Haridas S."/>
            <person name="Albert R."/>
            <person name="Binder M."/>
            <person name="Bloem J."/>
            <person name="Labutti K."/>
            <person name="Salamov A."/>
            <person name="Andreopoulos B."/>
            <person name="Baker S."/>
            <person name="Barry K."/>
            <person name="Bills G."/>
            <person name="Bluhm B."/>
            <person name="Cannon C."/>
            <person name="Castanera R."/>
            <person name="Culley D."/>
            <person name="Daum C."/>
            <person name="Ezra D."/>
            <person name="Gonzalez J."/>
            <person name="Henrissat B."/>
            <person name="Kuo A."/>
            <person name="Liang C."/>
            <person name="Lipzen A."/>
            <person name="Lutzoni F."/>
            <person name="Magnuson J."/>
            <person name="Mondo S."/>
            <person name="Nolan M."/>
            <person name="Ohm R."/>
            <person name="Pangilinan J."/>
            <person name="Park H.-J."/>
            <person name="Ramirez L."/>
            <person name="Alfaro M."/>
            <person name="Sun H."/>
            <person name="Tritt A."/>
            <person name="Yoshinaga Y."/>
            <person name="Zwiers L.-H."/>
            <person name="Turgeon B."/>
            <person name="Goodwin S."/>
            <person name="Spatafora J."/>
            <person name="Crous P."/>
            <person name="Grigoriev I."/>
        </authorList>
    </citation>
    <scope>NUCLEOTIDE SEQUENCE</scope>
    <source>
        <strain evidence="18">CBS 627.86</strain>
    </source>
</reference>
<dbReference type="GO" id="GO:0098552">
    <property type="term" value="C:side of membrane"/>
    <property type="evidence" value="ECO:0007669"/>
    <property type="project" value="UniProtKB-KW"/>
</dbReference>
<keyword evidence="9 15" id="KW-1133">Transmembrane helix</keyword>
<keyword evidence="12" id="KW-0449">Lipoprotein</keyword>
<feature type="transmembrane region" description="Helical" evidence="15">
    <location>
        <begin position="103"/>
        <end position="127"/>
    </location>
</feature>
<dbReference type="EMBL" id="ML977315">
    <property type="protein sequence ID" value="KAF2119774.1"/>
    <property type="molecule type" value="Genomic_DNA"/>
</dbReference>
<evidence type="ECO:0000313" key="19">
    <source>
        <dbReference type="Proteomes" id="UP000799770"/>
    </source>
</evidence>
<keyword evidence="6" id="KW-0325">Glycoprotein</keyword>
<evidence type="ECO:0000256" key="3">
    <source>
        <dbReference type="ARBA" id="ARBA00004613"/>
    </source>
</evidence>
<protein>
    <recommendedName>
        <fullName evidence="17">CFEM domain-containing protein</fullName>
    </recommendedName>
</protein>
<evidence type="ECO:0000259" key="17">
    <source>
        <dbReference type="SMART" id="SM00747"/>
    </source>
</evidence>
<dbReference type="SMART" id="SM00747">
    <property type="entry name" value="CFEM"/>
    <property type="match status" value="1"/>
</dbReference>
<evidence type="ECO:0000256" key="13">
    <source>
        <dbReference type="ARBA" id="ARBA00038359"/>
    </source>
</evidence>
<evidence type="ECO:0000256" key="4">
    <source>
        <dbReference type="ARBA" id="ARBA00010031"/>
    </source>
</evidence>
<feature type="region of interest" description="Disordered" evidence="14">
    <location>
        <begin position="392"/>
        <end position="423"/>
    </location>
</feature>
<evidence type="ECO:0000256" key="11">
    <source>
        <dbReference type="ARBA" id="ARBA00023157"/>
    </source>
</evidence>
<evidence type="ECO:0000313" key="18">
    <source>
        <dbReference type="EMBL" id="KAF2119774.1"/>
    </source>
</evidence>
<dbReference type="PROSITE" id="PS51257">
    <property type="entry name" value="PROKAR_LIPOPROTEIN"/>
    <property type="match status" value="1"/>
</dbReference>
<keyword evidence="6" id="KW-0336">GPI-anchor</keyword>
<feature type="signal peptide" evidence="16">
    <location>
        <begin position="1"/>
        <end position="20"/>
    </location>
</feature>
<evidence type="ECO:0000256" key="5">
    <source>
        <dbReference type="ARBA" id="ARBA00022525"/>
    </source>
</evidence>
<dbReference type="Pfam" id="PF20684">
    <property type="entry name" value="Fung_rhodopsin"/>
    <property type="match status" value="1"/>
</dbReference>
<dbReference type="Pfam" id="PF05730">
    <property type="entry name" value="CFEM"/>
    <property type="match status" value="1"/>
</dbReference>
<organism evidence="18 19">
    <name type="scientific">Lophiotrema nucula</name>
    <dbReference type="NCBI Taxonomy" id="690887"/>
    <lineage>
        <taxon>Eukaryota</taxon>
        <taxon>Fungi</taxon>
        <taxon>Dikarya</taxon>
        <taxon>Ascomycota</taxon>
        <taxon>Pezizomycotina</taxon>
        <taxon>Dothideomycetes</taxon>
        <taxon>Pleosporomycetidae</taxon>
        <taxon>Pleosporales</taxon>
        <taxon>Lophiotremataceae</taxon>
        <taxon>Lophiotrema</taxon>
    </lineage>
</organism>
<comment type="similarity">
    <text evidence="13">Belongs to the SAT4 family.</text>
</comment>
<proteinExistence type="inferred from homology"/>
<keyword evidence="19" id="KW-1185">Reference proteome</keyword>
<keyword evidence="5" id="KW-0964">Secreted</keyword>
<evidence type="ECO:0000256" key="10">
    <source>
        <dbReference type="ARBA" id="ARBA00023136"/>
    </source>
</evidence>
<feature type="compositionally biased region" description="Basic and acidic residues" evidence="14">
    <location>
        <begin position="414"/>
        <end position="423"/>
    </location>
</feature>
<feature type="compositionally biased region" description="Basic and acidic residues" evidence="14">
    <location>
        <begin position="537"/>
        <end position="546"/>
    </location>
</feature>
<evidence type="ECO:0000256" key="1">
    <source>
        <dbReference type="ARBA" id="ARBA00004141"/>
    </source>
</evidence>
<dbReference type="GO" id="GO:0005576">
    <property type="term" value="C:extracellular region"/>
    <property type="evidence" value="ECO:0007669"/>
    <property type="project" value="UniProtKB-SubCell"/>
</dbReference>
<evidence type="ECO:0000256" key="9">
    <source>
        <dbReference type="ARBA" id="ARBA00022989"/>
    </source>
</evidence>
<feature type="region of interest" description="Disordered" evidence="14">
    <location>
        <begin position="508"/>
        <end position="546"/>
    </location>
</feature>
<feature type="chain" id="PRO_5025674900" description="CFEM domain-containing protein" evidence="16">
    <location>
        <begin position="21"/>
        <end position="546"/>
    </location>
</feature>
<feature type="transmembrane region" description="Helical" evidence="15">
    <location>
        <begin position="139"/>
        <end position="159"/>
    </location>
</feature>
<evidence type="ECO:0000256" key="15">
    <source>
        <dbReference type="SAM" id="Phobius"/>
    </source>
</evidence>
<dbReference type="PANTHER" id="PTHR33048:SF160">
    <property type="entry name" value="SAT4 FAMILY MEMBRANE PROTEIN"/>
    <property type="match status" value="1"/>
</dbReference>
<keyword evidence="7 15" id="KW-0812">Transmembrane</keyword>
<comment type="subcellular location">
    <subcellularLocation>
        <location evidence="2">Membrane</location>
        <topology evidence="2">Lipid-anchor</topology>
        <topology evidence="2">GPI-anchor</topology>
    </subcellularLocation>
    <subcellularLocation>
        <location evidence="1">Membrane</location>
        <topology evidence="1">Multi-pass membrane protein</topology>
    </subcellularLocation>
    <subcellularLocation>
        <location evidence="3">Secreted</location>
    </subcellularLocation>
</comment>
<keyword evidence="11" id="KW-1015">Disulfide bond</keyword>
<feature type="region of interest" description="Disordered" evidence="14">
    <location>
        <begin position="444"/>
        <end position="470"/>
    </location>
</feature>
<feature type="transmembrane region" description="Helical" evidence="15">
    <location>
        <begin position="187"/>
        <end position="205"/>
    </location>
</feature>
<evidence type="ECO:0000256" key="6">
    <source>
        <dbReference type="ARBA" id="ARBA00022622"/>
    </source>
</evidence>
<feature type="domain" description="CFEM" evidence="17">
    <location>
        <begin position="30"/>
        <end position="90"/>
    </location>
</feature>
<evidence type="ECO:0000256" key="14">
    <source>
        <dbReference type="SAM" id="MobiDB-lite"/>
    </source>
</evidence>
<gene>
    <name evidence="18" type="ORF">BDV96DRAFT_642780</name>
</gene>
<evidence type="ECO:0000256" key="16">
    <source>
        <dbReference type="SAM" id="SignalP"/>
    </source>
</evidence>
<evidence type="ECO:0000256" key="8">
    <source>
        <dbReference type="ARBA" id="ARBA00022729"/>
    </source>
</evidence>
<sequence length="546" mass="61020">MKLFKALAIISFTLLSCVQAQNSTDILQQAIAHLPKCALNCMITAIAKSDCELSDFFCITRNEPLMGQIETCIKSNCTVREALTAKNFTETAFGGHVRNHTKLVSYTALIAGGIAVMAVILRIFARLPCFGGTWGWDDWAILVAMLPVLPLTGLSVVLANDGLGKDMWTVPFDNITHVLQVYYFDELFYLSAIALTKISILLFYLRIFPNRNFRRCVWVTLIVCALYIVGFVPATILQCLPIRIAWQRWDSEHHGRCINLNVEGWMSSALNIILDIVVICLPLRELSQLAMSRRRKLGIMLMFLGGGFVTVVSMLRLKWMIQFANTENVTWDYTPVGYWSTLEVHVGIIFACFPALRSLQHRLFPSTKTAPSYYNRPSGGYGYNSKGGSPFPSMKGLKKGSQITTGASQASMMRSRDRTKGDKDFIQLDEYEIRLDRGNVDLESGERDRLGRGVTQTQIERGSLNDDDRTLLGQQASTALPAQRGTSPPRAMQDGIAVRKEYNVTVEISPETLSSSPPRVSEDERGVAPLTSTNFSKKREERLGRI</sequence>
<feature type="transmembrane region" description="Helical" evidence="15">
    <location>
        <begin position="217"/>
        <end position="244"/>
    </location>
</feature>
<dbReference type="InterPro" id="IPR008427">
    <property type="entry name" value="Extracellular_membr_CFEM_dom"/>
</dbReference>
<dbReference type="Proteomes" id="UP000799770">
    <property type="component" value="Unassembled WGS sequence"/>
</dbReference>
<comment type="similarity">
    <text evidence="4">Belongs to the RBT5 family.</text>
</comment>
<dbReference type="PANTHER" id="PTHR33048">
    <property type="entry name" value="PTH11-LIKE INTEGRAL MEMBRANE PROTEIN (AFU_ORTHOLOGUE AFUA_5G11245)"/>
    <property type="match status" value="1"/>
</dbReference>